<dbReference type="EMBL" id="BAABME010010000">
    <property type="protein sequence ID" value="GAA0176205.1"/>
    <property type="molecule type" value="Genomic_DNA"/>
</dbReference>
<dbReference type="Proteomes" id="UP001454036">
    <property type="component" value="Unassembled WGS sequence"/>
</dbReference>
<keyword evidence="3 8" id="KW-0863">Zinc-finger</keyword>
<dbReference type="GO" id="GO:0005634">
    <property type="term" value="C:nucleus"/>
    <property type="evidence" value="ECO:0007669"/>
    <property type="project" value="UniProtKB-SubCell"/>
</dbReference>
<evidence type="ECO:0000256" key="6">
    <source>
        <dbReference type="ARBA" id="ARBA00023163"/>
    </source>
</evidence>
<organism evidence="10 11">
    <name type="scientific">Lithospermum erythrorhizon</name>
    <name type="common">Purple gromwell</name>
    <name type="synonym">Lithospermum officinale var. erythrorhizon</name>
    <dbReference type="NCBI Taxonomy" id="34254"/>
    <lineage>
        <taxon>Eukaryota</taxon>
        <taxon>Viridiplantae</taxon>
        <taxon>Streptophyta</taxon>
        <taxon>Embryophyta</taxon>
        <taxon>Tracheophyta</taxon>
        <taxon>Spermatophyta</taxon>
        <taxon>Magnoliopsida</taxon>
        <taxon>eudicotyledons</taxon>
        <taxon>Gunneridae</taxon>
        <taxon>Pentapetalae</taxon>
        <taxon>asterids</taxon>
        <taxon>lamiids</taxon>
        <taxon>Boraginales</taxon>
        <taxon>Boraginaceae</taxon>
        <taxon>Boraginoideae</taxon>
        <taxon>Lithospermeae</taxon>
        <taxon>Lithospermum</taxon>
    </lineage>
</organism>
<comment type="caution">
    <text evidence="10">The sequence shown here is derived from an EMBL/GenBank/DDBJ whole genome shotgun (WGS) entry which is preliminary data.</text>
</comment>
<dbReference type="InterPro" id="IPR036236">
    <property type="entry name" value="Znf_C2H2_sf"/>
</dbReference>
<evidence type="ECO:0000256" key="4">
    <source>
        <dbReference type="ARBA" id="ARBA00022833"/>
    </source>
</evidence>
<evidence type="ECO:0000256" key="1">
    <source>
        <dbReference type="ARBA" id="ARBA00004123"/>
    </source>
</evidence>
<sequence>MKDLKSSSDEAYHNQELELPCGFPSWPPRSYTCIFCKKDFRSAQSLGGHMNIHRRDRAKLRQYFPLREAMSSSCCSTSTTRFKRWHKSVEMGKKKATIHQDLGTLKHKNGSSSVATNTTKNVEIDALDLQLGLQKEDLDLELRLGYT</sequence>
<dbReference type="PANTHER" id="PTHR45801:SF107">
    <property type="entry name" value="TRANSCRIPTIONAL REGULATOR SUPERMAN-LIKE"/>
    <property type="match status" value="1"/>
</dbReference>
<name>A0AAV3RK56_LITER</name>
<comment type="subcellular location">
    <subcellularLocation>
        <location evidence="1">Nucleus</location>
    </subcellularLocation>
</comment>
<reference evidence="10 11" key="1">
    <citation type="submission" date="2024-01" db="EMBL/GenBank/DDBJ databases">
        <title>The complete chloroplast genome sequence of Lithospermum erythrorhizon: insights into the phylogenetic relationship among Boraginaceae species and the maternal lineages of purple gromwells.</title>
        <authorList>
            <person name="Okada T."/>
            <person name="Watanabe K."/>
        </authorList>
    </citation>
    <scope>NUCLEOTIDE SEQUENCE [LARGE SCALE GENOMIC DNA]</scope>
</reference>
<dbReference type="GO" id="GO:0008270">
    <property type="term" value="F:zinc ion binding"/>
    <property type="evidence" value="ECO:0007669"/>
    <property type="project" value="UniProtKB-KW"/>
</dbReference>
<proteinExistence type="predicted"/>
<evidence type="ECO:0000259" key="9">
    <source>
        <dbReference type="PROSITE" id="PS50157"/>
    </source>
</evidence>
<evidence type="ECO:0000313" key="10">
    <source>
        <dbReference type="EMBL" id="GAA0176205.1"/>
    </source>
</evidence>
<evidence type="ECO:0000256" key="3">
    <source>
        <dbReference type="ARBA" id="ARBA00022771"/>
    </source>
</evidence>
<keyword evidence="4" id="KW-0862">Zinc</keyword>
<keyword evidence="11" id="KW-1185">Reference proteome</keyword>
<dbReference type="SUPFAM" id="SSF57667">
    <property type="entry name" value="beta-beta-alpha zinc fingers"/>
    <property type="match status" value="1"/>
</dbReference>
<dbReference type="InterPro" id="IPR052426">
    <property type="entry name" value="Plant_dev_regulator"/>
</dbReference>
<dbReference type="AlphaFoldDB" id="A0AAV3RK56"/>
<evidence type="ECO:0000256" key="8">
    <source>
        <dbReference type="PROSITE-ProRule" id="PRU00042"/>
    </source>
</evidence>
<gene>
    <name evidence="10" type="ORF">LIER_29242</name>
</gene>
<dbReference type="Pfam" id="PF13912">
    <property type="entry name" value="zf-C2H2_6"/>
    <property type="match status" value="1"/>
</dbReference>
<evidence type="ECO:0000256" key="2">
    <source>
        <dbReference type="ARBA" id="ARBA00022723"/>
    </source>
</evidence>
<keyword evidence="2" id="KW-0479">Metal-binding</keyword>
<dbReference type="Gene3D" id="3.30.160.60">
    <property type="entry name" value="Classic Zinc Finger"/>
    <property type="match status" value="1"/>
</dbReference>
<keyword evidence="7" id="KW-0539">Nucleus</keyword>
<dbReference type="PROSITE" id="PS50157">
    <property type="entry name" value="ZINC_FINGER_C2H2_2"/>
    <property type="match status" value="1"/>
</dbReference>
<evidence type="ECO:0000256" key="7">
    <source>
        <dbReference type="ARBA" id="ARBA00023242"/>
    </source>
</evidence>
<dbReference type="PANTHER" id="PTHR45801">
    <property type="entry name" value="OS07G0101800 PROTEIN"/>
    <property type="match status" value="1"/>
</dbReference>
<accession>A0AAV3RK56</accession>
<evidence type="ECO:0000313" key="11">
    <source>
        <dbReference type="Proteomes" id="UP001454036"/>
    </source>
</evidence>
<feature type="domain" description="C2H2-type" evidence="9">
    <location>
        <begin position="31"/>
        <end position="58"/>
    </location>
</feature>
<keyword evidence="6" id="KW-0804">Transcription</keyword>
<keyword evidence="5" id="KW-0805">Transcription regulation</keyword>
<protein>
    <recommendedName>
        <fullName evidence="9">C2H2-type domain-containing protein</fullName>
    </recommendedName>
</protein>
<dbReference type="InterPro" id="IPR013087">
    <property type="entry name" value="Znf_C2H2_type"/>
</dbReference>
<dbReference type="PROSITE" id="PS00028">
    <property type="entry name" value="ZINC_FINGER_C2H2_1"/>
    <property type="match status" value="1"/>
</dbReference>
<evidence type="ECO:0000256" key="5">
    <source>
        <dbReference type="ARBA" id="ARBA00023015"/>
    </source>
</evidence>